<gene>
    <name evidence="15" type="ORF">B0W47_00030</name>
</gene>
<accession>A0A9N7CKZ5</accession>
<evidence type="ECO:0000256" key="13">
    <source>
        <dbReference type="ARBA" id="ARBA00048610"/>
    </source>
</evidence>
<keyword evidence="7" id="KW-1278">Translocase</keyword>
<keyword evidence="3" id="KW-0813">Transport</keyword>
<dbReference type="EMBL" id="CP019875">
    <property type="protein sequence ID" value="AQU86104.1"/>
    <property type="molecule type" value="Genomic_DNA"/>
</dbReference>
<dbReference type="GO" id="GO:0016887">
    <property type="term" value="F:ATP hydrolysis activity"/>
    <property type="evidence" value="ECO:0007669"/>
    <property type="project" value="InterPro"/>
</dbReference>
<evidence type="ECO:0000256" key="3">
    <source>
        <dbReference type="ARBA" id="ARBA00022448"/>
    </source>
</evidence>
<keyword evidence="9" id="KW-0472">Membrane</keyword>
<protein>
    <recommendedName>
        <fullName evidence="12">Nickel import system ATP-binding protein NikD</fullName>
        <ecNumber evidence="11">7.2.2.11</ecNumber>
    </recommendedName>
</protein>
<evidence type="ECO:0000256" key="5">
    <source>
        <dbReference type="ARBA" id="ARBA00022741"/>
    </source>
</evidence>
<dbReference type="RefSeq" id="WP_205836639.1">
    <property type="nucleotide sequence ID" value="NZ_CP019875.1"/>
</dbReference>
<keyword evidence="6" id="KW-0067">ATP-binding</keyword>
<dbReference type="SUPFAM" id="SSF52540">
    <property type="entry name" value="P-loop containing nucleoside triphosphate hydrolases"/>
    <property type="match status" value="1"/>
</dbReference>
<dbReference type="EC" id="7.2.2.11" evidence="11"/>
<dbReference type="InterPro" id="IPR003593">
    <property type="entry name" value="AAA+_ATPase"/>
</dbReference>
<evidence type="ECO:0000256" key="9">
    <source>
        <dbReference type="ARBA" id="ARBA00023136"/>
    </source>
</evidence>
<dbReference type="GO" id="GO:0005524">
    <property type="term" value="F:ATP binding"/>
    <property type="evidence" value="ECO:0007669"/>
    <property type="project" value="UniProtKB-KW"/>
</dbReference>
<dbReference type="GO" id="GO:0015413">
    <property type="term" value="F:ABC-type nickel transporter activity"/>
    <property type="evidence" value="ECO:0007669"/>
    <property type="project" value="UniProtKB-EC"/>
</dbReference>
<comment type="catalytic activity">
    <reaction evidence="13">
        <text>Ni(2+)(out) + ATP + H2O = Ni(2+)(in) + ADP + phosphate + H(+)</text>
        <dbReference type="Rhea" id="RHEA:15557"/>
        <dbReference type="ChEBI" id="CHEBI:15377"/>
        <dbReference type="ChEBI" id="CHEBI:15378"/>
        <dbReference type="ChEBI" id="CHEBI:30616"/>
        <dbReference type="ChEBI" id="CHEBI:43474"/>
        <dbReference type="ChEBI" id="CHEBI:49786"/>
        <dbReference type="ChEBI" id="CHEBI:456216"/>
        <dbReference type="EC" id="7.2.2.11"/>
    </reaction>
    <physiologicalReaction direction="left-to-right" evidence="13">
        <dbReference type="Rhea" id="RHEA:15558"/>
    </physiologicalReaction>
</comment>
<name>A0A9N7CKZ5_9PROT</name>
<evidence type="ECO:0000256" key="1">
    <source>
        <dbReference type="ARBA" id="ARBA00004417"/>
    </source>
</evidence>
<evidence type="ECO:0000256" key="2">
    <source>
        <dbReference type="ARBA" id="ARBA00005417"/>
    </source>
</evidence>
<organism evidence="15 16">
    <name type="scientific">Komagataeibacter nataicola</name>
    <dbReference type="NCBI Taxonomy" id="265960"/>
    <lineage>
        <taxon>Bacteria</taxon>
        <taxon>Pseudomonadati</taxon>
        <taxon>Pseudomonadota</taxon>
        <taxon>Alphaproteobacteria</taxon>
        <taxon>Acetobacterales</taxon>
        <taxon>Acetobacteraceae</taxon>
        <taxon>Komagataeibacter</taxon>
    </lineage>
</organism>
<comment type="subcellular location">
    <subcellularLocation>
        <location evidence="1">Cell inner membrane</location>
        <topology evidence="1">Peripheral membrane protein</topology>
    </subcellularLocation>
</comment>
<evidence type="ECO:0000256" key="8">
    <source>
        <dbReference type="ARBA" id="ARBA00023065"/>
    </source>
</evidence>
<comment type="subunit">
    <text evidence="10">The complex is composed of two ATP-binding proteins (NikD and NikE), two transmembrane proteins (NikB and NikC) and a solute-binding protein (NikA).</text>
</comment>
<evidence type="ECO:0000256" key="12">
    <source>
        <dbReference type="ARBA" id="ARBA00044143"/>
    </source>
</evidence>
<evidence type="ECO:0000256" key="7">
    <source>
        <dbReference type="ARBA" id="ARBA00022967"/>
    </source>
</evidence>
<evidence type="ECO:0000256" key="6">
    <source>
        <dbReference type="ARBA" id="ARBA00022840"/>
    </source>
</evidence>
<keyword evidence="4" id="KW-1003">Cell membrane</keyword>
<dbReference type="InterPro" id="IPR027417">
    <property type="entry name" value="P-loop_NTPase"/>
</dbReference>
<evidence type="ECO:0000256" key="11">
    <source>
        <dbReference type="ARBA" id="ARBA00039098"/>
    </source>
</evidence>
<dbReference type="GO" id="GO:0005886">
    <property type="term" value="C:plasma membrane"/>
    <property type="evidence" value="ECO:0007669"/>
    <property type="project" value="UniProtKB-SubCell"/>
</dbReference>
<comment type="similarity">
    <text evidence="2">Belongs to the ABC transporter superfamily.</text>
</comment>
<dbReference type="Gene3D" id="3.40.50.300">
    <property type="entry name" value="P-loop containing nucleotide triphosphate hydrolases"/>
    <property type="match status" value="1"/>
</dbReference>
<dbReference type="InterPro" id="IPR050388">
    <property type="entry name" value="ABC_Ni/Peptide_Import"/>
</dbReference>
<reference evidence="16" key="1">
    <citation type="submission" date="2017-02" db="EMBL/GenBank/DDBJ databases">
        <title>zhang.</title>
        <authorList>
            <person name="Zhang H."/>
        </authorList>
    </citation>
    <scope>NUCLEOTIDE SEQUENCE [LARGE SCALE GENOMIC DNA]</scope>
    <source>
        <strain evidence="16">RZS01</strain>
    </source>
</reference>
<keyword evidence="5" id="KW-0547">Nucleotide-binding</keyword>
<keyword evidence="8" id="KW-0406">Ion transport</keyword>
<dbReference type="InterPro" id="IPR003439">
    <property type="entry name" value="ABC_transporter-like_ATP-bd"/>
</dbReference>
<feature type="domain" description="AAA+ ATPase" evidence="14">
    <location>
        <begin position="36"/>
        <end position="141"/>
    </location>
</feature>
<evidence type="ECO:0000256" key="10">
    <source>
        <dbReference type="ARBA" id="ARBA00038669"/>
    </source>
</evidence>
<dbReference type="SMART" id="SM00382">
    <property type="entry name" value="AAA"/>
    <property type="match status" value="1"/>
</dbReference>
<dbReference type="PANTHER" id="PTHR43297">
    <property type="entry name" value="OLIGOPEPTIDE TRANSPORT ATP-BINDING PROTEIN APPD"/>
    <property type="match status" value="1"/>
</dbReference>
<dbReference type="AlphaFoldDB" id="A0A9N7CKZ5"/>
<evidence type="ECO:0000259" key="14">
    <source>
        <dbReference type="SMART" id="SM00382"/>
    </source>
</evidence>
<dbReference type="KEGG" id="kna:B0W47_00030"/>
<evidence type="ECO:0000313" key="15">
    <source>
        <dbReference type="EMBL" id="AQU86104.1"/>
    </source>
</evidence>
<dbReference type="PANTHER" id="PTHR43297:SF13">
    <property type="entry name" value="NICKEL ABC TRANSPORTER, ATP-BINDING PROTEIN"/>
    <property type="match status" value="1"/>
</dbReference>
<sequence>MNTASLQLSIRDLDVVYESRGSAHHALKGVSLDVRAGEMLALVGESGSGKSTLGRAILGLLPESARIRHGSIRVGGTEIVGLPERALRRIRGARVALIPQDPAHSLDPVRTIGAQLVEAVHLHEPRGNTADTRRMLVGLLERVGIKEPERRLHQYPMNFRVACASAC</sequence>
<dbReference type="Proteomes" id="UP000189683">
    <property type="component" value="Chromosome"/>
</dbReference>
<dbReference type="Pfam" id="PF00005">
    <property type="entry name" value="ABC_tran"/>
    <property type="match status" value="1"/>
</dbReference>
<proteinExistence type="inferred from homology"/>
<evidence type="ECO:0000256" key="4">
    <source>
        <dbReference type="ARBA" id="ARBA00022475"/>
    </source>
</evidence>
<evidence type="ECO:0000313" key="16">
    <source>
        <dbReference type="Proteomes" id="UP000189683"/>
    </source>
</evidence>